<protein>
    <submittedName>
        <fullName evidence="1">Uncharacterized protein</fullName>
    </submittedName>
</protein>
<evidence type="ECO:0000313" key="2">
    <source>
        <dbReference type="Proteomes" id="UP000182204"/>
    </source>
</evidence>
<dbReference type="EMBL" id="CP013243">
    <property type="protein sequence ID" value="APH16191.1"/>
    <property type="molecule type" value="Genomic_DNA"/>
</dbReference>
<gene>
    <name evidence="1" type="ORF">NPD5_2909</name>
</gene>
<proteinExistence type="predicted"/>
<organism evidence="1 2">
    <name type="scientific">Clostridium sporogenes</name>
    <dbReference type="NCBI Taxonomy" id="1509"/>
    <lineage>
        <taxon>Bacteria</taxon>
        <taxon>Bacillati</taxon>
        <taxon>Bacillota</taxon>
        <taxon>Clostridia</taxon>
        <taxon>Eubacteriales</taxon>
        <taxon>Clostridiaceae</taxon>
        <taxon>Clostridium</taxon>
    </lineage>
</organism>
<dbReference type="STRING" id="413999.CBO3023"/>
<dbReference type="Proteomes" id="UP000182204">
    <property type="component" value="Chromosome"/>
</dbReference>
<accession>A0A1L3NJG1</accession>
<reference evidence="1 2" key="1">
    <citation type="submission" date="2015-11" db="EMBL/GenBank/DDBJ databases">
        <authorList>
            <person name="Hill K.K."/>
            <person name="Shirey T.B."/>
            <person name="Raphael B."/>
            <person name="Daligault H.E."/>
            <person name="Davenport K.W."/>
            <person name="Bruce D.C."/>
            <person name="Foley B.T."/>
            <person name="Johnson S.L."/>
        </authorList>
    </citation>
    <scope>NUCLEOTIDE SEQUENCE [LARGE SCALE GENOMIC DNA]</scope>
    <source>
        <strain evidence="1 2">CDC_1632</strain>
    </source>
</reference>
<evidence type="ECO:0000313" key="1">
    <source>
        <dbReference type="EMBL" id="APH16191.1"/>
    </source>
</evidence>
<sequence>MSEFFNITFDKDVVLDDSVISNKTGWSSEKIQKEIIDKRITKFEQLEDVDVINKKNKQLVAYSEETGKFTTIDSLEAGELTGVGMKQISKMGIEGSVEKPKVVNIPLNTIDFKVPRVNVLRYDTENTQDLISIKNEFTNYESNDFAEDNMVVFDGKAYLKTEHINDFEVIQDEENFTEHSVHVDKSLFKKIEGFEIFEDEAIQKLKIKAIPFDRLLILKDDMNLSNVDHIDYFKLTANGNNIRIICSVDSGNTWKTFSGEEWVDVNLTVDDVKKNGMNINTFNFINDVFWNELVITKKIRFAYLLSMNNITDIEEIDKLDLKYDGVGRWKEAKEDLYEVIYASNTLLQIECKFSGDIKINY</sequence>
<name>A0A1L3NJG1_CLOSG</name>
<dbReference type="AlphaFoldDB" id="A0A1L3NJG1"/>
<dbReference type="RefSeq" id="WP_072586313.1">
    <property type="nucleotide sequence ID" value="NZ_CP013243.1"/>
</dbReference>